<accession>A0A8J9UW03</accession>
<dbReference type="Proteomes" id="UP000838878">
    <property type="component" value="Chromosome 6"/>
</dbReference>
<evidence type="ECO:0000313" key="1">
    <source>
        <dbReference type="EMBL" id="CAH0727476.1"/>
    </source>
</evidence>
<proteinExistence type="predicted"/>
<sequence length="172" mass="19127">MVVRWKHRNLREEGAETVHVPARALEKRHRVYESKERSNHTNIKTSETADKSYKFVIVKAGKILAATTPATFLESGSAGINKGFPGGVPTHVRGARGPEPRPSWRLRQPPFLLSQTFHHLEILWLRYWAYDSRAASLRLGGAGRTAPAAAAHSTLCCLAARLLYVPVGHTTR</sequence>
<dbReference type="OrthoDB" id="7443190at2759"/>
<dbReference type="AlphaFoldDB" id="A0A8J9UW03"/>
<evidence type="ECO:0000313" key="2">
    <source>
        <dbReference type="Proteomes" id="UP000838878"/>
    </source>
</evidence>
<protein>
    <submittedName>
        <fullName evidence="1">Uncharacterized protein</fullName>
    </submittedName>
</protein>
<organism evidence="1 2">
    <name type="scientific">Brenthis ino</name>
    <name type="common">lesser marbled fritillary</name>
    <dbReference type="NCBI Taxonomy" id="405034"/>
    <lineage>
        <taxon>Eukaryota</taxon>
        <taxon>Metazoa</taxon>
        <taxon>Ecdysozoa</taxon>
        <taxon>Arthropoda</taxon>
        <taxon>Hexapoda</taxon>
        <taxon>Insecta</taxon>
        <taxon>Pterygota</taxon>
        <taxon>Neoptera</taxon>
        <taxon>Endopterygota</taxon>
        <taxon>Lepidoptera</taxon>
        <taxon>Glossata</taxon>
        <taxon>Ditrysia</taxon>
        <taxon>Papilionoidea</taxon>
        <taxon>Nymphalidae</taxon>
        <taxon>Heliconiinae</taxon>
        <taxon>Argynnini</taxon>
        <taxon>Brenthis</taxon>
    </lineage>
</organism>
<reference evidence="1" key="1">
    <citation type="submission" date="2021-12" db="EMBL/GenBank/DDBJ databases">
        <authorList>
            <person name="Martin H S."/>
        </authorList>
    </citation>
    <scope>NUCLEOTIDE SEQUENCE</scope>
</reference>
<name>A0A8J9UW03_9NEOP</name>
<dbReference type="EMBL" id="OV170226">
    <property type="protein sequence ID" value="CAH0727476.1"/>
    <property type="molecule type" value="Genomic_DNA"/>
</dbReference>
<feature type="non-terminal residue" evidence="1">
    <location>
        <position position="172"/>
    </location>
</feature>
<keyword evidence="2" id="KW-1185">Reference proteome</keyword>
<gene>
    <name evidence="1" type="ORF">BINO364_LOCUS12813</name>
</gene>